<accession>A0A654M2Y7</accession>
<protein>
    <submittedName>
        <fullName evidence="1">Uncharacterized protein</fullName>
    </submittedName>
</protein>
<reference evidence="2" key="1">
    <citation type="submission" date="2015-10" db="EMBL/GenBank/DDBJ databases">
        <title>Niche specialization of a soil ammonia-oxidizing archaeon, Candidatus Nitrosocosmicus oleophilus.</title>
        <authorList>
            <person name="Jung M.-Y."/>
            <person name="Rhee S.-K."/>
        </authorList>
    </citation>
    <scope>NUCLEOTIDE SEQUENCE [LARGE SCALE GENOMIC DNA]</scope>
    <source>
        <strain evidence="2">MY3</strain>
    </source>
</reference>
<evidence type="ECO:0000313" key="1">
    <source>
        <dbReference type="EMBL" id="ALI37577.1"/>
    </source>
</evidence>
<dbReference type="KEGG" id="taa:NMY3_03394"/>
<evidence type="ECO:0000313" key="2">
    <source>
        <dbReference type="Proteomes" id="UP000058925"/>
    </source>
</evidence>
<dbReference type="EMBL" id="CP012850">
    <property type="protein sequence ID" value="ALI37577.1"/>
    <property type="molecule type" value="Genomic_DNA"/>
</dbReference>
<name>A0A654M2Y7_9ARCH</name>
<dbReference type="Proteomes" id="UP000058925">
    <property type="component" value="Chromosome"/>
</dbReference>
<organism evidence="1 2">
    <name type="scientific">Candidatus Nitrosocosmicus oleophilus</name>
    <dbReference type="NCBI Taxonomy" id="1353260"/>
    <lineage>
        <taxon>Archaea</taxon>
        <taxon>Nitrososphaerota</taxon>
        <taxon>Nitrososphaeria</taxon>
        <taxon>Nitrososphaerales</taxon>
        <taxon>Nitrososphaeraceae</taxon>
        <taxon>Candidatus Nitrosocosmicus</taxon>
    </lineage>
</organism>
<dbReference type="AlphaFoldDB" id="A0A654M2Y7"/>
<gene>
    <name evidence="1" type="ORF">NMY3_03394</name>
</gene>
<proteinExistence type="predicted"/>
<keyword evidence="2" id="KW-1185">Reference proteome</keyword>
<sequence>MFEKGRKVELDDRKIEFRKILFGFLLLQNVKFLKDEVTTINSIEGSNRKN</sequence>